<dbReference type="NCBIfam" id="TIGR02937">
    <property type="entry name" value="sigma70-ECF"/>
    <property type="match status" value="1"/>
</dbReference>
<evidence type="ECO:0000313" key="8">
    <source>
        <dbReference type="Proteomes" id="UP000599688"/>
    </source>
</evidence>
<feature type="domain" description="RNA polymerase sigma factor 70 region 4 type 2" evidence="6">
    <location>
        <begin position="112"/>
        <end position="164"/>
    </location>
</feature>
<keyword evidence="3" id="KW-0731">Sigma factor</keyword>
<evidence type="ECO:0000256" key="3">
    <source>
        <dbReference type="ARBA" id="ARBA00023082"/>
    </source>
</evidence>
<evidence type="ECO:0000313" key="7">
    <source>
        <dbReference type="EMBL" id="GGE07534.1"/>
    </source>
</evidence>
<dbReference type="InterPro" id="IPR013324">
    <property type="entry name" value="RNA_pol_sigma_r3/r4-like"/>
</dbReference>
<dbReference type="Gene3D" id="1.10.1740.10">
    <property type="match status" value="1"/>
</dbReference>
<dbReference type="InterPro" id="IPR014284">
    <property type="entry name" value="RNA_pol_sigma-70_dom"/>
</dbReference>
<dbReference type="GO" id="GO:0003677">
    <property type="term" value="F:DNA binding"/>
    <property type="evidence" value="ECO:0007669"/>
    <property type="project" value="UniProtKB-KW"/>
</dbReference>
<keyword evidence="2" id="KW-0805">Transcription regulation</keyword>
<protein>
    <submittedName>
        <fullName evidence="7">DNA-binding protein</fullName>
    </submittedName>
</protein>
<dbReference type="Proteomes" id="UP000599688">
    <property type="component" value="Unassembled WGS sequence"/>
</dbReference>
<dbReference type="InterPro" id="IPR013249">
    <property type="entry name" value="RNA_pol_sigma70_r4_t2"/>
</dbReference>
<name>A0A916ZQ42_9FLAO</name>
<dbReference type="EMBL" id="BMGL01000003">
    <property type="protein sequence ID" value="GGE07534.1"/>
    <property type="molecule type" value="Genomic_DNA"/>
</dbReference>
<dbReference type="InterPro" id="IPR039425">
    <property type="entry name" value="RNA_pol_sigma-70-like"/>
</dbReference>
<dbReference type="PANTHER" id="PTHR43133:SF46">
    <property type="entry name" value="RNA POLYMERASE SIGMA-70 FACTOR ECF SUBFAMILY"/>
    <property type="match status" value="1"/>
</dbReference>
<dbReference type="InterPro" id="IPR007627">
    <property type="entry name" value="RNA_pol_sigma70_r2"/>
</dbReference>
<dbReference type="CDD" id="cd06171">
    <property type="entry name" value="Sigma70_r4"/>
    <property type="match status" value="1"/>
</dbReference>
<feature type="domain" description="RNA polymerase sigma-70 region 2" evidence="5">
    <location>
        <begin position="19"/>
        <end position="82"/>
    </location>
</feature>
<dbReference type="AlphaFoldDB" id="A0A916ZQ42"/>
<keyword evidence="8" id="KW-1185">Reference proteome</keyword>
<evidence type="ECO:0000256" key="2">
    <source>
        <dbReference type="ARBA" id="ARBA00023015"/>
    </source>
</evidence>
<evidence type="ECO:0000256" key="1">
    <source>
        <dbReference type="ARBA" id="ARBA00010641"/>
    </source>
</evidence>
<proteinExistence type="inferred from homology"/>
<dbReference type="InterPro" id="IPR036388">
    <property type="entry name" value="WH-like_DNA-bd_sf"/>
</dbReference>
<reference evidence="7 8" key="1">
    <citation type="journal article" date="2014" name="Int. J. Syst. Evol. Microbiol.">
        <title>Complete genome sequence of Corynebacterium casei LMG S-19264T (=DSM 44701T), isolated from a smear-ripened cheese.</title>
        <authorList>
            <consortium name="US DOE Joint Genome Institute (JGI-PGF)"/>
            <person name="Walter F."/>
            <person name="Albersmeier A."/>
            <person name="Kalinowski J."/>
            <person name="Ruckert C."/>
        </authorList>
    </citation>
    <scope>NUCLEOTIDE SEQUENCE [LARGE SCALE GENOMIC DNA]</scope>
    <source>
        <strain evidence="7 8">CGMCC 1.12925</strain>
    </source>
</reference>
<evidence type="ECO:0000259" key="5">
    <source>
        <dbReference type="Pfam" id="PF04542"/>
    </source>
</evidence>
<dbReference type="SUPFAM" id="SSF88659">
    <property type="entry name" value="Sigma3 and sigma4 domains of RNA polymerase sigma factors"/>
    <property type="match status" value="1"/>
</dbReference>
<comment type="caution">
    <text evidence="7">The sequence shown here is derived from an EMBL/GenBank/DDBJ whole genome shotgun (WGS) entry which is preliminary data.</text>
</comment>
<dbReference type="GO" id="GO:0006352">
    <property type="term" value="P:DNA-templated transcription initiation"/>
    <property type="evidence" value="ECO:0007669"/>
    <property type="project" value="InterPro"/>
</dbReference>
<dbReference type="RefSeq" id="WP_188405322.1">
    <property type="nucleotide sequence ID" value="NZ_BMGL01000003.1"/>
</dbReference>
<keyword evidence="7" id="KW-0238">DNA-binding</keyword>
<gene>
    <name evidence="7" type="ORF">GCM10010831_06350</name>
</gene>
<dbReference type="SUPFAM" id="SSF88946">
    <property type="entry name" value="Sigma2 domain of RNA polymerase sigma factors"/>
    <property type="match status" value="1"/>
</dbReference>
<keyword evidence="4" id="KW-0804">Transcription</keyword>
<dbReference type="Gene3D" id="1.10.10.10">
    <property type="entry name" value="Winged helix-like DNA-binding domain superfamily/Winged helix DNA-binding domain"/>
    <property type="match status" value="1"/>
</dbReference>
<dbReference type="Pfam" id="PF08281">
    <property type="entry name" value="Sigma70_r4_2"/>
    <property type="match status" value="1"/>
</dbReference>
<accession>A0A916ZQ42</accession>
<evidence type="ECO:0000256" key="4">
    <source>
        <dbReference type="ARBA" id="ARBA00023163"/>
    </source>
</evidence>
<dbReference type="PANTHER" id="PTHR43133">
    <property type="entry name" value="RNA POLYMERASE ECF-TYPE SIGMA FACTO"/>
    <property type="match status" value="1"/>
</dbReference>
<dbReference type="GO" id="GO:0016987">
    <property type="term" value="F:sigma factor activity"/>
    <property type="evidence" value="ECO:0007669"/>
    <property type="project" value="UniProtKB-KW"/>
</dbReference>
<dbReference type="Pfam" id="PF04542">
    <property type="entry name" value="Sigma70_r2"/>
    <property type="match status" value="1"/>
</dbReference>
<organism evidence="7 8">
    <name type="scientific">Psychroflexus salis</name>
    <dbReference type="NCBI Taxonomy" id="1526574"/>
    <lineage>
        <taxon>Bacteria</taxon>
        <taxon>Pseudomonadati</taxon>
        <taxon>Bacteroidota</taxon>
        <taxon>Flavobacteriia</taxon>
        <taxon>Flavobacteriales</taxon>
        <taxon>Flavobacteriaceae</taxon>
        <taxon>Psychroflexus</taxon>
    </lineage>
</organism>
<evidence type="ECO:0000259" key="6">
    <source>
        <dbReference type="Pfam" id="PF08281"/>
    </source>
</evidence>
<dbReference type="InterPro" id="IPR013325">
    <property type="entry name" value="RNA_pol_sigma_r2"/>
</dbReference>
<comment type="similarity">
    <text evidence="1">Belongs to the sigma-70 factor family. ECF subfamily.</text>
</comment>
<sequence>MQKPIFTNVCEEHLFSKLHKKYASNLHDFIYYKFGNEADASDKVQHAFLKLWENCKDITPDKAKSFLFSVANNATLNVIKHKKVVLKYQKIPQKTSTQIDPQHVLEEKEYLEKFQKALSNLSPKKRAAFMMNRVEGKTHQEIADVLGVSKKAIEKRIYTALVQLKNELGEF</sequence>